<sequence length="102" mass="11576">MKVSSFREHQRLKAAPPAESGPAVELLEISIGLHLVIAIDIGSDRSGYAWQFPMDFERGRLYIHVNAKWSSEGLCCYKTLKALLLKVLTYLIIVFMHILVLF</sequence>
<feature type="compositionally biased region" description="Basic and acidic residues" evidence="1">
    <location>
        <begin position="1"/>
        <end position="11"/>
    </location>
</feature>
<proteinExistence type="predicted"/>
<dbReference type="Proteomes" id="UP000828390">
    <property type="component" value="Unassembled WGS sequence"/>
</dbReference>
<accession>A0A9D4FLT3</accession>
<name>A0A9D4FLT3_DREPO</name>
<feature type="transmembrane region" description="Helical" evidence="2">
    <location>
        <begin position="83"/>
        <end position="101"/>
    </location>
</feature>
<evidence type="ECO:0000256" key="2">
    <source>
        <dbReference type="SAM" id="Phobius"/>
    </source>
</evidence>
<dbReference type="EMBL" id="JAIWYP010000007">
    <property type="protein sequence ID" value="KAH3800371.1"/>
    <property type="molecule type" value="Genomic_DNA"/>
</dbReference>
<comment type="caution">
    <text evidence="3">The sequence shown here is derived from an EMBL/GenBank/DDBJ whole genome shotgun (WGS) entry which is preliminary data.</text>
</comment>
<keyword evidence="2" id="KW-0812">Transmembrane</keyword>
<feature type="region of interest" description="Disordered" evidence="1">
    <location>
        <begin position="1"/>
        <end position="20"/>
    </location>
</feature>
<keyword evidence="2" id="KW-1133">Transmembrane helix</keyword>
<reference evidence="3" key="1">
    <citation type="journal article" date="2019" name="bioRxiv">
        <title>The Genome of the Zebra Mussel, Dreissena polymorpha: A Resource for Invasive Species Research.</title>
        <authorList>
            <person name="McCartney M.A."/>
            <person name="Auch B."/>
            <person name="Kono T."/>
            <person name="Mallez S."/>
            <person name="Zhang Y."/>
            <person name="Obille A."/>
            <person name="Becker A."/>
            <person name="Abrahante J.E."/>
            <person name="Garbe J."/>
            <person name="Badalamenti J.P."/>
            <person name="Herman A."/>
            <person name="Mangelson H."/>
            <person name="Liachko I."/>
            <person name="Sullivan S."/>
            <person name="Sone E.D."/>
            <person name="Koren S."/>
            <person name="Silverstein K.A.T."/>
            <person name="Beckman K.B."/>
            <person name="Gohl D.M."/>
        </authorList>
    </citation>
    <scope>NUCLEOTIDE SEQUENCE</scope>
    <source>
        <strain evidence="3">Duluth1</strain>
        <tissue evidence="3">Whole animal</tissue>
    </source>
</reference>
<evidence type="ECO:0000313" key="4">
    <source>
        <dbReference type="Proteomes" id="UP000828390"/>
    </source>
</evidence>
<organism evidence="3 4">
    <name type="scientific">Dreissena polymorpha</name>
    <name type="common">Zebra mussel</name>
    <name type="synonym">Mytilus polymorpha</name>
    <dbReference type="NCBI Taxonomy" id="45954"/>
    <lineage>
        <taxon>Eukaryota</taxon>
        <taxon>Metazoa</taxon>
        <taxon>Spiralia</taxon>
        <taxon>Lophotrochozoa</taxon>
        <taxon>Mollusca</taxon>
        <taxon>Bivalvia</taxon>
        <taxon>Autobranchia</taxon>
        <taxon>Heteroconchia</taxon>
        <taxon>Euheterodonta</taxon>
        <taxon>Imparidentia</taxon>
        <taxon>Neoheterodontei</taxon>
        <taxon>Myida</taxon>
        <taxon>Dreissenoidea</taxon>
        <taxon>Dreissenidae</taxon>
        <taxon>Dreissena</taxon>
    </lineage>
</organism>
<evidence type="ECO:0000313" key="3">
    <source>
        <dbReference type="EMBL" id="KAH3800371.1"/>
    </source>
</evidence>
<protein>
    <submittedName>
        <fullName evidence="3">Uncharacterized protein</fullName>
    </submittedName>
</protein>
<reference evidence="3" key="2">
    <citation type="submission" date="2020-11" db="EMBL/GenBank/DDBJ databases">
        <authorList>
            <person name="McCartney M.A."/>
            <person name="Auch B."/>
            <person name="Kono T."/>
            <person name="Mallez S."/>
            <person name="Becker A."/>
            <person name="Gohl D.M."/>
            <person name="Silverstein K.A.T."/>
            <person name="Koren S."/>
            <person name="Bechman K.B."/>
            <person name="Herman A."/>
            <person name="Abrahante J.E."/>
            <person name="Garbe J."/>
        </authorList>
    </citation>
    <scope>NUCLEOTIDE SEQUENCE</scope>
    <source>
        <strain evidence="3">Duluth1</strain>
        <tissue evidence="3">Whole animal</tissue>
    </source>
</reference>
<keyword evidence="2" id="KW-0472">Membrane</keyword>
<evidence type="ECO:0000256" key="1">
    <source>
        <dbReference type="SAM" id="MobiDB-lite"/>
    </source>
</evidence>
<dbReference type="AlphaFoldDB" id="A0A9D4FLT3"/>
<gene>
    <name evidence="3" type="ORF">DPMN_154004</name>
</gene>
<keyword evidence="4" id="KW-1185">Reference proteome</keyword>